<dbReference type="PATRIC" id="fig|1215343.11.peg.597"/>
<evidence type="ECO:0000256" key="4">
    <source>
        <dbReference type="ARBA" id="ARBA00023002"/>
    </source>
</evidence>
<dbReference type="EMBL" id="CP003789">
    <property type="protein sequence ID" value="AGA64579.1"/>
    <property type="molecule type" value="Genomic_DNA"/>
</dbReference>
<keyword evidence="7" id="KW-1185">Reference proteome</keyword>
<dbReference type="InterPro" id="IPR045170">
    <property type="entry name" value="MTOX"/>
</dbReference>
<evidence type="ECO:0000259" key="5">
    <source>
        <dbReference type="Pfam" id="PF01266"/>
    </source>
</evidence>
<dbReference type="Pfam" id="PF01266">
    <property type="entry name" value="DAO"/>
    <property type="match status" value="1"/>
</dbReference>
<keyword evidence="4" id="KW-0560">Oxidoreductase</keyword>
<dbReference type="eggNOG" id="COG0665">
    <property type="taxonomic scope" value="Bacteria"/>
</dbReference>
<dbReference type="GO" id="GO:0008115">
    <property type="term" value="F:sarcosine oxidase activity"/>
    <property type="evidence" value="ECO:0007669"/>
    <property type="project" value="TreeGrafter"/>
</dbReference>
<comment type="cofactor">
    <cofactor evidence="1">
        <name>FAD</name>
        <dbReference type="ChEBI" id="CHEBI:57692"/>
    </cofactor>
</comment>
<proteinExistence type="predicted"/>
<dbReference type="GO" id="GO:0005829">
    <property type="term" value="C:cytosol"/>
    <property type="evidence" value="ECO:0007669"/>
    <property type="project" value="TreeGrafter"/>
</dbReference>
<keyword evidence="2" id="KW-0285">Flavoprotein</keyword>
<dbReference type="HOGENOM" id="CLU_007884_2_1_5"/>
<keyword evidence="3" id="KW-0274">FAD</keyword>
<protein>
    <submittedName>
        <fullName evidence="6">Putative sarcosine oxidase</fullName>
    </submittedName>
</protein>
<dbReference type="KEGG" id="lcc:B488_05870"/>
<organism evidence="6 7">
    <name type="scientific">Liberibacter crescens (strain BT-1)</name>
    <dbReference type="NCBI Taxonomy" id="1215343"/>
    <lineage>
        <taxon>Bacteria</taxon>
        <taxon>Pseudomonadati</taxon>
        <taxon>Pseudomonadota</taxon>
        <taxon>Alphaproteobacteria</taxon>
        <taxon>Hyphomicrobiales</taxon>
        <taxon>Rhizobiaceae</taxon>
        <taxon>Liberibacter</taxon>
    </lineage>
</organism>
<evidence type="ECO:0000313" key="7">
    <source>
        <dbReference type="Proteomes" id="UP000010799"/>
    </source>
</evidence>
<evidence type="ECO:0000256" key="3">
    <source>
        <dbReference type="ARBA" id="ARBA00022827"/>
    </source>
</evidence>
<reference evidence="6 7" key="1">
    <citation type="journal article" date="2012" name="Stand. Genomic Sci.">
        <title>Complete genome sequence of Liberibacter crescens BT-1.</title>
        <authorList>
            <person name="Leonard M.T."/>
            <person name="Fagen J.R."/>
            <person name="Davis-Richardson A.G."/>
            <person name="Davis M.J."/>
            <person name="Triplett E.W."/>
        </authorList>
    </citation>
    <scope>NUCLEOTIDE SEQUENCE [LARGE SCALE GENOMIC DNA]</scope>
    <source>
        <strain evidence="6 7">BT-1</strain>
    </source>
</reference>
<dbReference type="InterPro" id="IPR036188">
    <property type="entry name" value="FAD/NAD-bd_sf"/>
</dbReference>
<dbReference type="InterPro" id="IPR006076">
    <property type="entry name" value="FAD-dep_OxRdtase"/>
</dbReference>
<dbReference type="SUPFAM" id="SSF54373">
    <property type="entry name" value="FAD-linked reductases, C-terminal domain"/>
    <property type="match status" value="1"/>
</dbReference>
<dbReference type="NCBIfam" id="NF008425">
    <property type="entry name" value="PRK11259.1"/>
    <property type="match status" value="1"/>
</dbReference>
<dbReference type="RefSeq" id="WP_015273006.1">
    <property type="nucleotide sequence ID" value="NC_019907.1"/>
</dbReference>
<evidence type="ECO:0000313" key="6">
    <source>
        <dbReference type="EMBL" id="AGA64579.1"/>
    </source>
</evidence>
<dbReference type="Gene3D" id="3.30.9.10">
    <property type="entry name" value="D-Amino Acid Oxidase, subunit A, domain 2"/>
    <property type="match status" value="1"/>
</dbReference>
<dbReference type="GO" id="GO:0050660">
    <property type="term" value="F:flavin adenine dinucleotide binding"/>
    <property type="evidence" value="ECO:0007669"/>
    <property type="project" value="InterPro"/>
</dbReference>
<sequence length="371" mass="41917">MSYDYDLFVIGSGSIGAATSYYAAQAGLKVLAFDTTHPPHTQGSHHGKTRIIRYAYAEGEKYVPMLLRARTLWKKVMHDSGEKLLQECGLLHIAPKASNFISRMQRSAKMFSLPVEFLEREEILQRWPMFKIPSGYIGIYEANAGFLYSEKAVTAYIRLAKQVNCQQLFQCTVNNLIPLSEGVEVTTSFGRFRGHKAVISTGTWIKFLLPQWPITAIRKVFTWYQANEDYSIDNHFPAFIIEAQDGCHYYGFPADKHGLKVGKHQGGQLITSPEQCQPFGNLESDRQEVSDFLQSFLPDIQVLLHGESCSYELSPDEDFILDQLTDQIMVITGLSGHGFKFSSVLGEIAMKFSQNSLTEFDLSPFSLKRFS</sequence>
<evidence type="ECO:0000256" key="2">
    <source>
        <dbReference type="ARBA" id="ARBA00022630"/>
    </source>
</evidence>
<dbReference type="SUPFAM" id="SSF51905">
    <property type="entry name" value="FAD/NAD(P)-binding domain"/>
    <property type="match status" value="1"/>
</dbReference>
<evidence type="ECO:0000256" key="1">
    <source>
        <dbReference type="ARBA" id="ARBA00001974"/>
    </source>
</evidence>
<dbReference type="STRING" id="1215343.B488_05870"/>
<dbReference type="PANTHER" id="PTHR10961">
    <property type="entry name" value="PEROXISOMAL SARCOSINE OXIDASE"/>
    <property type="match status" value="1"/>
</dbReference>
<dbReference type="Proteomes" id="UP000010799">
    <property type="component" value="Chromosome"/>
</dbReference>
<accession>L0EST8</accession>
<name>L0EST8_LIBCB</name>
<feature type="domain" description="FAD dependent oxidoreductase" evidence="5">
    <location>
        <begin position="6"/>
        <end position="349"/>
    </location>
</feature>
<dbReference type="Gene3D" id="3.50.50.60">
    <property type="entry name" value="FAD/NAD(P)-binding domain"/>
    <property type="match status" value="1"/>
</dbReference>
<dbReference type="AlphaFoldDB" id="L0EST8"/>
<dbReference type="PANTHER" id="PTHR10961:SF7">
    <property type="entry name" value="FAD DEPENDENT OXIDOREDUCTASE DOMAIN-CONTAINING PROTEIN"/>
    <property type="match status" value="1"/>
</dbReference>
<gene>
    <name evidence="6" type="ordered locus">B488_05870</name>
</gene>